<evidence type="ECO:0000313" key="3">
    <source>
        <dbReference type="Proteomes" id="UP000789759"/>
    </source>
</evidence>
<comment type="caution">
    <text evidence="2">The sequence shown here is derived from an EMBL/GenBank/DDBJ whole genome shotgun (WGS) entry which is preliminary data.</text>
</comment>
<protein>
    <submittedName>
        <fullName evidence="2">17853_t:CDS:1</fullName>
    </submittedName>
</protein>
<evidence type="ECO:0000256" key="1">
    <source>
        <dbReference type="SAM" id="Phobius"/>
    </source>
</evidence>
<keyword evidence="1" id="KW-0472">Membrane</keyword>
<dbReference type="OrthoDB" id="415230at2759"/>
<keyword evidence="1" id="KW-0812">Transmembrane</keyword>
<feature type="transmembrane region" description="Helical" evidence="1">
    <location>
        <begin position="102"/>
        <end position="128"/>
    </location>
</feature>
<keyword evidence="3" id="KW-1185">Reference proteome</keyword>
<evidence type="ECO:0000313" key="2">
    <source>
        <dbReference type="EMBL" id="CAG8815659.1"/>
    </source>
</evidence>
<keyword evidence="1" id="KW-1133">Transmembrane helix</keyword>
<proteinExistence type="predicted"/>
<reference evidence="2" key="1">
    <citation type="submission" date="2021-06" db="EMBL/GenBank/DDBJ databases">
        <authorList>
            <person name="Kallberg Y."/>
            <person name="Tangrot J."/>
            <person name="Rosling A."/>
        </authorList>
    </citation>
    <scope>NUCLEOTIDE SEQUENCE</scope>
    <source>
        <strain evidence="2">FL966</strain>
    </source>
</reference>
<organism evidence="2 3">
    <name type="scientific">Cetraspora pellucida</name>
    <dbReference type="NCBI Taxonomy" id="1433469"/>
    <lineage>
        <taxon>Eukaryota</taxon>
        <taxon>Fungi</taxon>
        <taxon>Fungi incertae sedis</taxon>
        <taxon>Mucoromycota</taxon>
        <taxon>Glomeromycotina</taxon>
        <taxon>Glomeromycetes</taxon>
        <taxon>Diversisporales</taxon>
        <taxon>Gigasporaceae</taxon>
        <taxon>Cetraspora</taxon>
    </lineage>
</organism>
<dbReference type="EMBL" id="CAJVQA010043320">
    <property type="protein sequence ID" value="CAG8815659.1"/>
    <property type="molecule type" value="Genomic_DNA"/>
</dbReference>
<sequence>MSFVKKIFEKINKTHHNIIYEEYNNIENRVQQEYDNWEDIIQDPVSLNWINEEIYNENRSIYSINSNKKTESLLQLIEEKNQSTNSYQNTFIDLNESINLEITLLILLISLSIFSIIFVWVFGILLFWRMKFIIRKLKLANDDYITKINPFEIMFSQRQINNIFQMGNDIENTIKDLVNGKIKVEDFPIIQVCIINDIFFSSDNRRLYTFQEAIRRGLNINKIPVKIRQVTDLNIKWKIEGLYKIVHHNDFKNIIISPFAKNGRVIDKKGYWEYQE</sequence>
<name>A0A9N9K8R6_9GLOM</name>
<gene>
    <name evidence="2" type="ORF">CPELLU_LOCUS19159</name>
</gene>
<accession>A0A9N9K8R6</accession>
<dbReference type="Proteomes" id="UP000789759">
    <property type="component" value="Unassembled WGS sequence"/>
</dbReference>
<dbReference type="AlphaFoldDB" id="A0A9N9K8R6"/>